<evidence type="ECO:0000256" key="3">
    <source>
        <dbReference type="PROSITE-ProRule" id="PRU00110"/>
    </source>
</evidence>
<dbReference type="Pfam" id="PF01627">
    <property type="entry name" value="Hpt"/>
    <property type="match status" value="1"/>
</dbReference>
<dbReference type="Gene3D" id="1.20.120.160">
    <property type="entry name" value="HPT domain"/>
    <property type="match status" value="1"/>
</dbReference>
<dbReference type="PROSITE" id="PS50894">
    <property type="entry name" value="HPT"/>
    <property type="match status" value="1"/>
</dbReference>
<dbReference type="InterPro" id="IPR036641">
    <property type="entry name" value="HPT_dom_sf"/>
</dbReference>
<sequence length="671" mass="73793">MSLFLLRNATRSVRFARLFHDGIPPPLQGIKILDLTRVLAGPCCTMLLADLGADVVKVEEVSRGDDTRSWSPPSAPIAEYAPAEASHLPPESAYFLAVNRNKRSITVNFKHPDGMEIMKKLIKQSDVLVENFVSGKLASMGLGWEDCKKINPRLIYTSITGYGQTGPYREAAGYDVIIEAEAGLMHITGEPDRPPAKVGVAATDIATGLYAHGAIMAALLSRQQTGKGVWIDCNLFESQLAGLANIASNYLISGQEASRHGTAHPSIVPYQVFPCKDGFLMIGAGNDKQFRTLAKKILKQPELSDDLRFSTNGARVKNREALVQIITDMLEQHPRDHWIEQFTGLGVPFGPINNIKQTFNHPQAVARGVVVEVEHPRAGTLKLVAPAVTYNGKRMDVTRAPPWLSQHTTEVLTELGYTPEEISHLKEERDLDMTSTTISQARQASIPPAFNDSPRSPSQSRQSSIEPSAISKPVSPTVKKVLEQEIPASPAARARSASVEPEVSTPKATTPAPQSSGEKEPELAEPAFTGPPPPDVIDMETFQQILDLDDEDEPREFSRGMAWAYFSQVDSTFKDMDIALEEKNLKQLSDLGHFLKGSSAALGISKVQDSCEKIQHYGQLRDEEENKDLTKDDALGKIEPLLGVVKKEYTTAEKWMKTWFRENDPDGENPQ</sequence>
<comment type="similarity">
    <text evidence="1">Belongs to the CoA-transferase III family.</text>
</comment>
<feature type="compositionally biased region" description="Polar residues" evidence="4">
    <location>
        <begin position="506"/>
        <end position="516"/>
    </location>
</feature>
<feature type="domain" description="HPt" evidence="5">
    <location>
        <begin position="554"/>
        <end position="659"/>
    </location>
</feature>
<evidence type="ECO:0000256" key="2">
    <source>
        <dbReference type="ARBA" id="ARBA00022679"/>
    </source>
</evidence>
<dbReference type="InterPro" id="IPR003673">
    <property type="entry name" value="CoA-Trfase_fam_III"/>
</dbReference>
<feature type="compositionally biased region" description="Low complexity" evidence="4">
    <location>
        <begin position="487"/>
        <end position="498"/>
    </location>
</feature>
<organism evidence="6 7">
    <name type="scientific">Athelia psychrophila</name>
    <dbReference type="NCBI Taxonomy" id="1759441"/>
    <lineage>
        <taxon>Eukaryota</taxon>
        <taxon>Fungi</taxon>
        <taxon>Dikarya</taxon>
        <taxon>Basidiomycota</taxon>
        <taxon>Agaricomycotina</taxon>
        <taxon>Agaricomycetes</taxon>
        <taxon>Agaricomycetidae</taxon>
        <taxon>Atheliales</taxon>
        <taxon>Atheliaceae</taxon>
        <taxon>Athelia</taxon>
    </lineage>
</organism>
<reference evidence="6 7" key="1">
    <citation type="journal article" date="2016" name="Mol. Biol. Evol.">
        <title>Comparative Genomics of Early-Diverging Mushroom-Forming Fungi Provides Insights into the Origins of Lignocellulose Decay Capabilities.</title>
        <authorList>
            <person name="Nagy L.G."/>
            <person name="Riley R."/>
            <person name="Tritt A."/>
            <person name="Adam C."/>
            <person name="Daum C."/>
            <person name="Floudas D."/>
            <person name="Sun H."/>
            <person name="Yadav J.S."/>
            <person name="Pangilinan J."/>
            <person name="Larsson K.H."/>
            <person name="Matsuura K."/>
            <person name="Barry K."/>
            <person name="Labutti K."/>
            <person name="Kuo R."/>
            <person name="Ohm R.A."/>
            <person name="Bhattacharya S.S."/>
            <person name="Shirouzu T."/>
            <person name="Yoshinaga Y."/>
            <person name="Martin F.M."/>
            <person name="Grigoriev I.V."/>
            <person name="Hibbett D.S."/>
        </authorList>
    </citation>
    <scope>NUCLEOTIDE SEQUENCE [LARGE SCALE GENOMIC DNA]</scope>
    <source>
        <strain evidence="6 7">CBS 109695</strain>
    </source>
</reference>
<protein>
    <submittedName>
        <fullName evidence="6">CoA-transferase family III</fullName>
    </submittedName>
</protein>
<dbReference type="STRING" id="436010.A0A166U843"/>
<feature type="modified residue" description="Phosphohistidine" evidence="3">
    <location>
        <position position="593"/>
    </location>
</feature>
<keyword evidence="3" id="KW-0597">Phosphoprotein</keyword>
<proteinExistence type="inferred from homology"/>
<dbReference type="PANTHER" id="PTHR48207:SF3">
    <property type="entry name" value="SUCCINATE--HYDROXYMETHYLGLUTARATE COA-TRANSFERASE"/>
    <property type="match status" value="1"/>
</dbReference>
<dbReference type="PANTHER" id="PTHR48207">
    <property type="entry name" value="SUCCINATE--HYDROXYMETHYLGLUTARATE COA-TRANSFERASE"/>
    <property type="match status" value="1"/>
</dbReference>
<dbReference type="GO" id="GO:0000160">
    <property type="term" value="P:phosphorelay signal transduction system"/>
    <property type="evidence" value="ECO:0007669"/>
    <property type="project" value="InterPro"/>
</dbReference>
<dbReference type="InterPro" id="IPR044855">
    <property type="entry name" value="CoA-Trfase_III_dom3_sf"/>
</dbReference>
<accession>A0A166U843</accession>
<dbReference type="InterPro" id="IPR050483">
    <property type="entry name" value="CoA-transferase_III_domain"/>
</dbReference>
<dbReference type="InterPro" id="IPR023606">
    <property type="entry name" value="CoA-Trfase_III_dom_1_sf"/>
</dbReference>
<keyword evidence="7" id="KW-1185">Reference proteome</keyword>
<dbReference type="OrthoDB" id="5863171at2759"/>
<dbReference type="AlphaFoldDB" id="A0A166U843"/>
<dbReference type="SUPFAM" id="SSF89796">
    <property type="entry name" value="CoA-transferase family III (CaiB/BaiF)"/>
    <property type="match status" value="1"/>
</dbReference>
<evidence type="ECO:0000313" key="6">
    <source>
        <dbReference type="EMBL" id="KZP31420.1"/>
    </source>
</evidence>
<evidence type="ECO:0000313" key="7">
    <source>
        <dbReference type="Proteomes" id="UP000076532"/>
    </source>
</evidence>
<feature type="compositionally biased region" description="Low complexity" evidence="4">
    <location>
        <begin position="453"/>
        <end position="464"/>
    </location>
</feature>
<dbReference type="Gene3D" id="3.40.50.10540">
    <property type="entry name" value="Crotonobetainyl-coa:carnitine coa-transferase, domain 1"/>
    <property type="match status" value="1"/>
</dbReference>
<keyword evidence="2" id="KW-0808">Transferase</keyword>
<name>A0A166U843_9AGAM</name>
<dbReference type="Proteomes" id="UP000076532">
    <property type="component" value="Unassembled WGS sequence"/>
</dbReference>
<dbReference type="CDD" id="cd00088">
    <property type="entry name" value="HPT"/>
    <property type="match status" value="1"/>
</dbReference>
<dbReference type="InterPro" id="IPR008207">
    <property type="entry name" value="Sig_transdc_His_kin_Hpt_dom"/>
</dbReference>
<evidence type="ECO:0000256" key="4">
    <source>
        <dbReference type="SAM" id="MobiDB-lite"/>
    </source>
</evidence>
<feature type="region of interest" description="Disordered" evidence="4">
    <location>
        <begin position="442"/>
        <end position="535"/>
    </location>
</feature>
<dbReference type="GO" id="GO:0047369">
    <property type="term" value="F:succinate-hydroxymethylglutarate CoA-transferase activity"/>
    <property type="evidence" value="ECO:0007669"/>
    <property type="project" value="TreeGrafter"/>
</dbReference>
<dbReference type="Pfam" id="PF02515">
    <property type="entry name" value="CoA_transf_3"/>
    <property type="match status" value="1"/>
</dbReference>
<gene>
    <name evidence="6" type="ORF">FIBSPDRAFT_1037418</name>
</gene>
<evidence type="ECO:0000256" key="1">
    <source>
        <dbReference type="ARBA" id="ARBA00008383"/>
    </source>
</evidence>
<dbReference type="Gene3D" id="3.30.1540.10">
    <property type="entry name" value="formyl-coa transferase, domain 3"/>
    <property type="match status" value="1"/>
</dbReference>
<dbReference type="GO" id="GO:0005739">
    <property type="term" value="C:mitochondrion"/>
    <property type="evidence" value="ECO:0007669"/>
    <property type="project" value="TreeGrafter"/>
</dbReference>
<evidence type="ECO:0000259" key="5">
    <source>
        <dbReference type="PROSITE" id="PS50894"/>
    </source>
</evidence>
<dbReference type="EMBL" id="KV417489">
    <property type="protein sequence ID" value="KZP31420.1"/>
    <property type="molecule type" value="Genomic_DNA"/>
</dbReference>
<dbReference type="SUPFAM" id="SSF47226">
    <property type="entry name" value="Histidine-containing phosphotransfer domain, HPT domain"/>
    <property type="match status" value="1"/>
</dbReference>